<dbReference type="PANTHER" id="PTHR33930">
    <property type="entry name" value="ALKYL HYDROPEROXIDE REDUCTASE AHPD"/>
    <property type="match status" value="1"/>
</dbReference>
<dbReference type="NCBIfam" id="TIGR00778">
    <property type="entry name" value="ahpD_dom"/>
    <property type="match status" value="1"/>
</dbReference>
<protein>
    <submittedName>
        <fullName evidence="2">Carboxymuconolactone decarboxylase family protein</fullName>
    </submittedName>
</protein>
<organism evidence="2 3">
    <name type="scientific">Magnetospirillum sulfuroxidans</name>
    <dbReference type="NCBI Taxonomy" id="611300"/>
    <lineage>
        <taxon>Bacteria</taxon>
        <taxon>Pseudomonadati</taxon>
        <taxon>Pseudomonadota</taxon>
        <taxon>Alphaproteobacteria</taxon>
        <taxon>Rhodospirillales</taxon>
        <taxon>Rhodospirillaceae</taxon>
        <taxon>Magnetospirillum</taxon>
    </lineage>
</organism>
<dbReference type="RefSeq" id="WP_211549608.1">
    <property type="nucleotide sequence ID" value="NZ_JAGTUF010000012.1"/>
</dbReference>
<evidence type="ECO:0000313" key="3">
    <source>
        <dbReference type="Proteomes" id="UP000680714"/>
    </source>
</evidence>
<dbReference type="Proteomes" id="UP000680714">
    <property type="component" value="Unassembled WGS sequence"/>
</dbReference>
<dbReference type="PANTHER" id="PTHR33930:SF2">
    <property type="entry name" value="BLR3452 PROTEIN"/>
    <property type="match status" value="1"/>
</dbReference>
<dbReference type="InterPro" id="IPR004675">
    <property type="entry name" value="AhpD_core"/>
</dbReference>
<name>A0ABS5IE19_9PROT</name>
<dbReference type="InterPro" id="IPR029032">
    <property type="entry name" value="AhpD-like"/>
</dbReference>
<keyword evidence="3" id="KW-1185">Reference proteome</keyword>
<gene>
    <name evidence="2" type="ORF">KEC16_13050</name>
</gene>
<dbReference type="SUPFAM" id="SSF69118">
    <property type="entry name" value="AhpD-like"/>
    <property type="match status" value="1"/>
</dbReference>
<evidence type="ECO:0000259" key="1">
    <source>
        <dbReference type="Pfam" id="PF02627"/>
    </source>
</evidence>
<accession>A0ABS5IE19</accession>
<evidence type="ECO:0000313" key="2">
    <source>
        <dbReference type="EMBL" id="MBR9972645.1"/>
    </source>
</evidence>
<proteinExistence type="predicted"/>
<dbReference type="Pfam" id="PF02627">
    <property type="entry name" value="CMD"/>
    <property type="match status" value="1"/>
</dbReference>
<comment type="caution">
    <text evidence="2">The sequence shown here is derived from an EMBL/GenBank/DDBJ whole genome shotgun (WGS) entry which is preliminary data.</text>
</comment>
<dbReference type="InterPro" id="IPR003779">
    <property type="entry name" value="CMD-like"/>
</dbReference>
<dbReference type="Gene3D" id="1.20.1290.10">
    <property type="entry name" value="AhpD-like"/>
    <property type="match status" value="1"/>
</dbReference>
<reference evidence="2 3" key="1">
    <citation type="submission" date="2021-04" db="EMBL/GenBank/DDBJ databases">
        <title>Magnetospirillum sulfuroxidans sp. nov., a facultative chemolithoautotrophic sulfur-oxidizing alphaproteobacterium isolated from freshwater sediment and proposals for Paramagetospirillum gen. nov., and Magnetospirillaceae fam. nov.</title>
        <authorList>
            <person name="Koziaeva V."/>
            <person name="Geelhoed J.S."/>
            <person name="Sorokin D.Y."/>
            <person name="Grouzdev D.S."/>
        </authorList>
    </citation>
    <scope>NUCLEOTIDE SEQUENCE [LARGE SCALE GENOMIC DNA]</scope>
    <source>
        <strain evidence="2 3">J10</strain>
    </source>
</reference>
<dbReference type="EMBL" id="JAGTUF010000012">
    <property type="protein sequence ID" value="MBR9972645.1"/>
    <property type="molecule type" value="Genomic_DNA"/>
</dbReference>
<sequence length="119" mass="12437">MSTQNWPDLAKDLSTLVGQVRGGIPEVMKGFSAMAKAACADGALDAKTKELVALGIAIAARCDGCITFHTRTARDLGTSREELMEVIGMAVYMGGGPSLMYGGLAVEAYDQHVADKAAE</sequence>
<feature type="domain" description="Carboxymuconolactone decarboxylase-like" evidence="1">
    <location>
        <begin position="25"/>
        <end position="102"/>
    </location>
</feature>